<dbReference type="GO" id="GO:0016212">
    <property type="term" value="F:kynurenine-oxoglutarate transaminase activity"/>
    <property type="evidence" value="ECO:0007669"/>
    <property type="project" value="TreeGrafter"/>
</dbReference>
<dbReference type="InterPro" id="IPR015422">
    <property type="entry name" value="PyrdxlP-dep_Trfase_small"/>
</dbReference>
<dbReference type="KEGG" id="mpad:KEF85_14615"/>
<dbReference type="CDD" id="cd00609">
    <property type="entry name" value="AAT_like"/>
    <property type="match status" value="1"/>
</dbReference>
<keyword evidence="3 5" id="KW-0808">Transferase</keyword>
<reference evidence="7" key="1">
    <citation type="submission" date="2021-04" db="EMBL/GenBank/DDBJ databases">
        <title>Draft genome sequence data of methanotrophic Methylovulum sp. strain S1L and Methylomonas sp. strain S2AM isolated from boreal lake water columns.</title>
        <authorList>
            <person name="Rissanen A.J."/>
            <person name="Mangayil R."/>
            <person name="Svenning M.M."/>
            <person name="Khanongnuch R."/>
        </authorList>
    </citation>
    <scope>NUCLEOTIDE SEQUENCE</scope>
    <source>
        <strain evidence="7">S2AM</strain>
    </source>
</reference>
<keyword evidence="8" id="KW-1185">Reference proteome</keyword>
<proteinExistence type="inferred from homology"/>
<evidence type="ECO:0000256" key="3">
    <source>
        <dbReference type="ARBA" id="ARBA00022679"/>
    </source>
</evidence>
<dbReference type="Gene3D" id="3.40.640.10">
    <property type="entry name" value="Type I PLP-dependent aspartate aminotransferase-like (Major domain)"/>
    <property type="match status" value="1"/>
</dbReference>
<gene>
    <name evidence="7" type="ORF">KEF85_14615</name>
</gene>
<organism evidence="7 8">
    <name type="scientific">Methylomonas paludis</name>
    <dbReference type="NCBI Taxonomy" id="1173101"/>
    <lineage>
        <taxon>Bacteria</taxon>
        <taxon>Pseudomonadati</taxon>
        <taxon>Pseudomonadota</taxon>
        <taxon>Gammaproteobacteria</taxon>
        <taxon>Methylococcales</taxon>
        <taxon>Methylococcaceae</taxon>
        <taxon>Methylomonas</taxon>
    </lineage>
</organism>
<dbReference type="GO" id="GO:0005737">
    <property type="term" value="C:cytoplasm"/>
    <property type="evidence" value="ECO:0007669"/>
    <property type="project" value="TreeGrafter"/>
</dbReference>
<dbReference type="PANTHER" id="PTHR43807">
    <property type="entry name" value="FI04487P"/>
    <property type="match status" value="1"/>
</dbReference>
<dbReference type="EC" id="2.6.1.-" evidence="5"/>
<dbReference type="PROSITE" id="PS00105">
    <property type="entry name" value="AA_TRANSFER_CLASS_1"/>
    <property type="match status" value="1"/>
</dbReference>
<dbReference type="AlphaFoldDB" id="A0A975MMD4"/>
<comment type="cofactor">
    <cofactor evidence="1 5">
        <name>pyridoxal 5'-phosphate</name>
        <dbReference type="ChEBI" id="CHEBI:597326"/>
    </cofactor>
</comment>
<dbReference type="InterPro" id="IPR015421">
    <property type="entry name" value="PyrdxlP-dep_Trfase_major"/>
</dbReference>
<evidence type="ECO:0000259" key="6">
    <source>
        <dbReference type="Pfam" id="PF00155"/>
    </source>
</evidence>
<evidence type="ECO:0000256" key="5">
    <source>
        <dbReference type="RuleBase" id="RU000481"/>
    </source>
</evidence>
<evidence type="ECO:0000256" key="2">
    <source>
        <dbReference type="ARBA" id="ARBA00022576"/>
    </source>
</evidence>
<evidence type="ECO:0000313" key="7">
    <source>
        <dbReference type="EMBL" id="QWF70543.1"/>
    </source>
</evidence>
<keyword evidence="2 5" id="KW-0032">Aminotransferase</keyword>
<dbReference type="InterPro" id="IPR051326">
    <property type="entry name" value="Kynurenine-oxoglutarate_AT"/>
</dbReference>
<evidence type="ECO:0000256" key="1">
    <source>
        <dbReference type="ARBA" id="ARBA00001933"/>
    </source>
</evidence>
<dbReference type="InterPro" id="IPR004838">
    <property type="entry name" value="NHTrfase_class1_PyrdxlP-BS"/>
</dbReference>
<comment type="similarity">
    <text evidence="5">Belongs to the class-I pyridoxal-phosphate-dependent aminotransferase family.</text>
</comment>
<dbReference type="GO" id="GO:0030170">
    <property type="term" value="F:pyridoxal phosphate binding"/>
    <property type="evidence" value="ECO:0007669"/>
    <property type="project" value="InterPro"/>
</dbReference>
<dbReference type="InterPro" id="IPR004839">
    <property type="entry name" value="Aminotransferase_I/II_large"/>
</dbReference>
<dbReference type="RefSeq" id="WP_215581824.1">
    <property type="nucleotide sequence ID" value="NZ_CP073754.1"/>
</dbReference>
<dbReference type="SUPFAM" id="SSF53383">
    <property type="entry name" value="PLP-dependent transferases"/>
    <property type="match status" value="1"/>
</dbReference>
<dbReference type="Proteomes" id="UP000676649">
    <property type="component" value="Chromosome"/>
</dbReference>
<dbReference type="Gene3D" id="3.90.1150.10">
    <property type="entry name" value="Aspartate Aminotransferase, domain 1"/>
    <property type="match status" value="1"/>
</dbReference>
<evidence type="ECO:0000313" key="8">
    <source>
        <dbReference type="Proteomes" id="UP000676649"/>
    </source>
</evidence>
<accession>A0A975MMD4</accession>
<keyword evidence="4" id="KW-0663">Pyridoxal phosphate</keyword>
<feature type="domain" description="Aminotransferase class I/classII large" evidence="6">
    <location>
        <begin position="30"/>
        <end position="380"/>
    </location>
</feature>
<dbReference type="EMBL" id="CP073754">
    <property type="protein sequence ID" value="QWF70543.1"/>
    <property type="molecule type" value="Genomic_DNA"/>
</dbReference>
<dbReference type="InterPro" id="IPR015424">
    <property type="entry name" value="PyrdxlP-dep_Trfase"/>
</dbReference>
<name>A0A975MMD4_9GAMM</name>
<protein>
    <recommendedName>
        <fullName evidence="5">Aminotransferase</fullName>
        <ecNumber evidence="5">2.6.1.-</ecNumber>
    </recommendedName>
</protein>
<sequence>MTFKLANRLAGLQPSDIRHMTRECERLGGINLGQGLGDLAAPALVRETAIQAIQNGDNTYTQSEGIVPLRKAIADKVRQDNNLEVDFATEIVVTNGTTGAFAATLAAFLNPGDGILILEPYYGYHLNTILLNSLEPQFLTLAAPEFNLVEADLRNAIRANTKAIIVCTPSNPSGKMFSVEELLIIDRIAEEFDLLVITDEIYEHITYDDRRHVSPASIGNLKKRTVSIMGFSKTFSITGWRLGYAVADAPLAKAINLVNDLLYVCAPAPLQFGTAAGLTGDREFFHSLKHEYQRKRDIICEGLERAGLQPLLPQGAYYVLADISNLGYTSAKAAALAVLEKTGVASIPGSAFFHSAAGENYLRFCFAKDDATLKTAVDRLQLLRQ</sequence>
<dbReference type="PANTHER" id="PTHR43807:SF20">
    <property type="entry name" value="FI04487P"/>
    <property type="match status" value="1"/>
</dbReference>
<evidence type="ECO:0000256" key="4">
    <source>
        <dbReference type="ARBA" id="ARBA00022898"/>
    </source>
</evidence>
<dbReference type="Pfam" id="PF00155">
    <property type="entry name" value="Aminotran_1_2"/>
    <property type="match status" value="1"/>
</dbReference>